<feature type="transmembrane region" description="Helical" evidence="10">
    <location>
        <begin position="60"/>
        <end position="79"/>
    </location>
</feature>
<evidence type="ECO:0000256" key="6">
    <source>
        <dbReference type="ARBA" id="ARBA00022692"/>
    </source>
</evidence>
<evidence type="ECO:0000256" key="8">
    <source>
        <dbReference type="ARBA" id="ARBA00023136"/>
    </source>
</evidence>
<dbReference type="GO" id="GO:0043190">
    <property type="term" value="C:ATP-binding cassette (ABC) transporter complex"/>
    <property type="evidence" value="ECO:0007669"/>
    <property type="project" value="InterPro"/>
</dbReference>
<evidence type="ECO:0000256" key="7">
    <source>
        <dbReference type="ARBA" id="ARBA00022989"/>
    </source>
</evidence>
<keyword evidence="5" id="KW-0997">Cell inner membrane</keyword>
<evidence type="ECO:0000256" key="10">
    <source>
        <dbReference type="RuleBase" id="RU361157"/>
    </source>
</evidence>
<dbReference type="GO" id="GO:0046677">
    <property type="term" value="P:response to antibiotic"/>
    <property type="evidence" value="ECO:0007669"/>
    <property type="project" value="UniProtKB-KW"/>
</dbReference>
<keyword evidence="8 10" id="KW-0472">Membrane</keyword>
<dbReference type="PANTHER" id="PTHR30413">
    <property type="entry name" value="INNER MEMBRANE TRANSPORT PERMEASE"/>
    <property type="match status" value="1"/>
</dbReference>
<feature type="transmembrane region" description="Helical" evidence="10">
    <location>
        <begin position="172"/>
        <end position="198"/>
    </location>
</feature>
<evidence type="ECO:0000313" key="13">
    <source>
        <dbReference type="Proteomes" id="UP000273158"/>
    </source>
</evidence>
<dbReference type="InterPro" id="IPR047817">
    <property type="entry name" value="ABC2_TM_bact-type"/>
</dbReference>
<feature type="transmembrane region" description="Helical" evidence="10">
    <location>
        <begin position="135"/>
        <end position="160"/>
    </location>
</feature>
<comment type="caution">
    <text evidence="10">Lacks conserved residue(s) required for the propagation of feature annotation.</text>
</comment>
<sequence>MNESAAARFDRLASLSLQPVTPARAGIGGFWRTVADIWAHRQLLSLLVRRDVKARYKDSVLGMLWTLINPLVQLAVYYLVMGQILGAARGIPEFAVYIFSGLTIYGLFSETLSGSTGSIVANGGLVKKVYVPREVFPLASVGSALFTFGVQTLVLIVASFTLGTPPLSWDLLYFFPSVMLILIYALALGLLLSALNVYLRDVQYLIQVVLMLVLWSSPIVYAWTMVTTVIANFHLPTWLLEIYTASPVTLAVLGFHKAFWSGGGEGDYPSDLLLRMGIAALIGLVLLVLCQRVFARLQGNFAQEL</sequence>
<feature type="domain" description="ABC transmembrane type-2" evidence="11">
    <location>
        <begin position="61"/>
        <end position="297"/>
    </location>
</feature>
<name>A0A498BVF4_9MICO</name>
<dbReference type="GO" id="GO:0015920">
    <property type="term" value="P:lipopolysaccharide transport"/>
    <property type="evidence" value="ECO:0007669"/>
    <property type="project" value="TreeGrafter"/>
</dbReference>
<organism evidence="12 13">
    <name type="scientific">Microbacterium telephonicum</name>
    <dbReference type="NCBI Taxonomy" id="1714841"/>
    <lineage>
        <taxon>Bacteria</taxon>
        <taxon>Bacillati</taxon>
        <taxon>Actinomycetota</taxon>
        <taxon>Actinomycetes</taxon>
        <taxon>Micrococcales</taxon>
        <taxon>Microbacteriaceae</taxon>
        <taxon>Microbacterium</taxon>
    </lineage>
</organism>
<feature type="transmembrane region" description="Helical" evidence="10">
    <location>
        <begin position="204"/>
        <end position="226"/>
    </location>
</feature>
<keyword evidence="4 10" id="KW-1003">Cell membrane</keyword>
<feature type="transmembrane region" description="Helical" evidence="10">
    <location>
        <begin position="272"/>
        <end position="290"/>
    </location>
</feature>
<dbReference type="InterPro" id="IPR000412">
    <property type="entry name" value="ABC_2_transport"/>
</dbReference>
<dbReference type="Pfam" id="PF01061">
    <property type="entry name" value="ABC2_membrane"/>
    <property type="match status" value="1"/>
</dbReference>
<keyword evidence="13" id="KW-1185">Reference proteome</keyword>
<dbReference type="InterPro" id="IPR013525">
    <property type="entry name" value="ABC2_TM"/>
</dbReference>
<dbReference type="EMBL" id="RCDB01000003">
    <property type="protein sequence ID" value="RLK47753.1"/>
    <property type="molecule type" value="Genomic_DNA"/>
</dbReference>
<evidence type="ECO:0000256" key="4">
    <source>
        <dbReference type="ARBA" id="ARBA00022475"/>
    </source>
</evidence>
<dbReference type="AlphaFoldDB" id="A0A498BVF4"/>
<comment type="similarity">
    <text evidence="2 10">Belongs to the ABC-2 integral membrane protein family.</text>
</comment>
<keyword evidence="9" id="KW-0046">Antibiotic resistance</keyword>
<evidence type="ECO:0000256" key="9">
    <source>
        <dbReference type="ARBA" id="ARBA00023251"/>
    </source>
</evidence>
<comment type="caution">
    <text evidence="12">The sequence shown here is derived from an EMBL/GenBank/DDBJ whole genome shotgun (WGS) entry which is preliminary data.</text>
</comment>
<evidence type="ECO:0000313" key="12">
    <source>
        <dbReference type="EMBL" id="RLK47753.1"/>
    </source>
</evidence>
<dbReference type="Proteomes" id="UP000273158">
    <property type="component" value="Unassembled WGS sequence"/>
</dbReference>
<proteinExistence type="inferred from homology"/>
<evidence type="ECO:0000259" key="11">
    <source>
        <dbReference type="PROSITE" id="PS51012"/>
    </source>
</evidence>
<keyword evidence="3 10" id="KW-0813">Transport</keyword>
<gene>
    <name evidence="12" type="ORF">C7474_2350</name>
</gene>
<dbReference type="GO" id="GO:0140359">
    <property type="term" value="F:ABC-type transporter activity"/>
    <property type="evidence" value="ECO:0007669"/>
    <property type="project" value="InterPro"/>
</dbReference>
<dbReference type="PANTHER" id="PTHR30413:SF8">
    <property type="entry name" value="TRANSPORT PERMEASE PROTEIN"/>
    <property type="match status" value="1"/>
</dbReference>
<dbReference type="PROSITE" id="PS51012">
    <property type="entry name" value="ABC_TM2"/>
    <property type="match status" value="1"/>
</dbReference>
<evidence type="ECO:0000256" key="5">
    <source>
        <dbReference type="ARBA" id="ARBA00022519"/>
    </source>
</evidence>
<keyword evidence="6 10" id="KW-0812">Transmembrane</keyword>
<evidence type="ECO:0000256" key="1">
    <source>
        <dbReference type="ARBA" id="ARBA00004429"/>
    </source>
</evidence>
<accession>A0A498BVF4</accession>
<comment type="subcellular location">
    <subcellularLocation>
        <location evidence="1">Cell inner membrane</location>
        <topology evidence="1">Multi-pass membrane protein</topology>
    </subcellularLocation>
    <subcellularLocation>
        <location evidence="10">Cell membrane</location>
        <topology evidence="10">Multi-pass membrane protein</topology>
    </subcellularLocation>
</comment>
<evidence type="ECO:0000256" key="2">
    <source>
        <dbReference type="ARBA" id="ARBA00007783"/>
    </source>
</evidence>
<keyword evidence="7 10" id="KW-1133">Transmembrane helix</keyword>
<protein>
    <recommendedName>
        <fullName evidence="10">Transport permease protein</fullName>
    </recommendedName>
</protein>
<dbReference type="PRINTS" id="PR00164">
    <property type="entry name" value="ABC2TRNSPORT"/>
</dbReference>
<evidence type="ECO:0000256" key="3">
    <source>
        <dbReference type="ARBA" id="ARBA00022448"/>
    </source>
</evidence>
<reference evidence="12 13" key="1">
    <citation type="journal article" date="2015" name="Stand. Genomic Sci.">
        <title>Genomic Encyclopedia of Bacterial and Archaeal Type Strains, Phase III: the genomes of soil and plant-associated and newly described type strains.</title>
        <authorList>
            <person name="Whitman W.B."/>
            <person name="Woyke T."/>
            <person name="Klenk H.P."/>
            <person name="Zhou Y."/>
            <person name="Lilburn T.G."/>
            <person name="Beck B.J."/>
            <person name="De Vos P."/>
            <person name="Vandamme P."/>
            <person name="Eisen J.A."/>
            <person name="Garrity G."/>
            <person name="Hugenholtz P."/>
            <person name="Kyrpides N.C."/>
        </authorList>
    </citation>
    <scope>NUCLEOTIDE SEQUENCE [LARGE SCALE GENOMIC DNA]</scope>
    <source>
        <strain evidence="12 13">S2T63</strain>
    </source>
</reference>